<keyword evidence="3" id="KW-1185">Reference proteome</keyword>
<dbReference type="AlphaFoldDB" id="M0D958"/>
<protein>
    <submittedName>
        <fullName evidence="2">RmlD substrate binding domain superfamily protein</fullName>
    </submittedName>
</protein>
<dbReference type="InterPro" id="IPR036291">
    <property type="entry name" value="NAD(P)-bd_dom_sf"/>
</dbReference>
<evidence type="ECO:0000313" key="3">
    <source>
        <dbReference type="Proteomes" id="UP000011513"/>
    </source>
</evidence>
<dbReference type="Proteomes" id="UP000011513">
    <property type="component" value="Unassembled WGS sequence"/>
</dbReference>
<dbReference type="SUPFAM" id="SSF51735">
    <property type="entry name" value="NAD(P)-binding Rossmann-fold domains"/>
    <property type="match status" value="1"/>
</dbReference>
<dbReference type="InterPro" id="IPR005913">
    <property type="entry name" value="dTDP_dehydrorham_reduct"/>
</dbReference>
<feature type="domain" description="RmlD-like substrate binding" evidence="1">
    <location>
        <begin position="29"/>
        <end position="276"/>
    </location>
</feature>
<gene>
    <name evidence="2" type="ORF">C474_08702</name>
</gene>
<sequence length="282" mass="30880">MARTCLDHSIDVAGTYHSTQPAFEFPLVQHDIRDTERFESMLREHEPDAVVNCAAMTDVDGCESQPEAAFEVNGDAPGALASICAEHSVPFVHVSTDYVFDGEAAEPYSEDATTNPIQEYGKSKLEGEHQVREVDGETMLVRLSFVYGVRGDTDELVGFPAWVRDTLDAGDEVPLFVDQRITPSRAGHAAEAILELLDAEAYNCYHVASRSCVTPHEFGQAIADVQGADNTLVRESKQADVSRDAARPQDTCLNVSKVEDALGRAEPTLSQDLERIEEMFAS</sequence>
<evidence type="ECO:0000259" key="1">
    <source>
        <dbReference type="Pfam" id="PF04321"/>
    </source>
</evidence>
<dbReference type="EMBL" id="AOIV01000021">
    <property type="protein sequence ID" value="ELZ31368.1"/>
    <property type="molecule type" value="Genomic_DNA"/>
</dbReference>
<dbReference type="CDD" id="cd05254">
    <property type="entry name" value="dTDP_HR_like_SDR_e"/>
    <property type="match status" value="1"/>
</dbReference>
<name>M0D958_HALPD</name>
<dbReference type="PATRIC" id="fig|1227487.5.peg.1753"/>
<comment type="caution">
    <text evidence="2">The sequence shown here is derived from an EMBL/GenBank/DDBJ whole genome shotgun (WGS) entry which is preliminary data.</text>
</comment>
<proteinExistence type="predicted"/>
<dbReference type="InParanoid" id="M0D958"/>
<dbReference type="eggNOG" id="arCOG01367">
    <property type="taxonomic scope" value="Archaea"/>
</dbReference>
<dbReference type="PANTHER" id="PTHR10491">
    <property type="entry name" value="DTDP-4-DEHYDRORHAMNOSE REDUCTASE"/>
    <property type="match status" value="1"/>
</dbReference>
<evidence type="ECO:0000313" key="2">
    <source>
        <dbReference type="EMBL" id="ELZ31368.1"/>
    </source>
</evidence>
<dbReference type="InterPro" id="IPR029903">
    <property type="entry name" value="RmlD-like-bd"/>
</dbReference>
<dbReference type="Pfam" id="PF04321">
    <property type="entry name" value="RmlD_sub_bind"/>
    <property type="match status" value="1"/>
</dbReference>
<organism evidence="2 3">
    <name type="scientific">Halogeometricum pallidum JCM 14848</name>
    <dbReference type="NCBI Taxonomy" id="1227487"/>
    <lineage>
        <taxon>Archaea</taxon>
        <taxon>Methanobacteriati</taxon>
        <taxon>Methanobacteriota</taxon>
        <taxon>Stenosarchaea group</taxon>
        <taxon>Halobacteria</taxon>
        <taxon>Halobacteriales</taxon>
        <taxon>Haloferacaceae</taxon>
        <taxon>Halogeometricum</taxon>
    </lineage>
</organism>
<reference evidence="2 3" key="1">
    <citation type="journal article" date="2014" name="PLoS Genet.">
        <title>Phylogenetically driven sequencing of extremely halophilic archaea reveals strategies for static and dynamic osmo-response.</title>
        <authorList>
            <person name="Becker E.A."/>
            <person name="Seitzer P.M."/>
            <person name="Tritt A."/>
            <person name="Larsen D."/>
            <person name="Krusor M."/>
            <person name="Yao A.I."/>
            <person name="Wu D."/>
            <person name="Madern D."/>
            <person name="Eisen J.A."/>
            <person name="Darling A.E."/>
            <person name="Facciotti M.T."/>
        </authorList>
    </citation>
    <scope>NUCLEOTIDE SEQUENCE [LARGE SCALE GENOMIC DNA]</scope>
    <source>
        <strain evidence="2 3">JCM 14848</strain>
    </source>
</reference>
<accession>M0D958</accession>
<dbReference type="Gene3D" id="3.40.50.720">
    <property type="entry name" value="NAD(P)-binding Rossmann-like Domain"/>
    <property type="match status" value="1"/>
</dbReference>
<dbReference type="PANTHER" id="PTHR10491:SF4">
    <property type="entry name" value="METHIONINE ADENOSYLTRANSFERASE 2 SUBUNIT BETA"/>
    <property type="match status" value="1"/>
</dbReference>